<feature type="region of interest" description="Disordered" evidence="1">
    <location>
        <begin position="55"/>
        <end position="184"/>
    </location>
</feature>
<dbReference type="EMBL" id="CAACYD010000005">
    <property type="protein sequence ID" value="VFA82251.1"/>
    <property type="molecule type" value="Genomic_DNA"/>
</dbReference>
<protein>
    <submittedName>
        <fullName evidence="2">Uncharacterized protein</fullName>
    </submittedName>
</protein>
<name>A0ABD7UZB4_9ACTN</name>
<feature type="compositionally biased region" description="Basic and acidic residues" evidence="1">
    <location>
        <begin position="124"/>
        <end position="184"/>
    </location>
</feature>
<reference evidence="2 3" key="1">
    <citation type="submission" date="2019-02" db="EMBL/GenBank/DDBJ databases">
        <authorList>
            <consortium name="Pathogen Informatics"/>
        </authorList>
    </citation>
    <scope>NUCLEOTIDE SEQUENCE [LARGE SCALE GENOMIC DNA]</scope>
    <source>
        <strain evidence="2 3">3012STDY6756503</strain>
    </source>
</reference>
<organism evidence="2 3">
    <name type="scientific">Gordonia paraffinivorans</name>
    <dbReference type="NCBI Taxonomy" id="175628"/>
    <lineage>
        <taxon>Bacteria</taxon>
        <taxon>Bacillati</taxon>
        <taxon>Actinomycetota</taxon>
        <taxon>Actinomycetes</taxon>
        <taxon>Mycobacteriales</taxon>
        <taxon>Gordoniaceae</taxon>
        <taxon>Gordonia</taxon>
    </lineage>
</organism>
<evidence type="ECO:0000313" key="2">
    <source>
        <dbReference type="EMBL" id="VFA82251.1"/>
    </source>
</evidence>
<feature type="compositionally biased region" description="Gly residues" evidence="1">
    <location>
        <begin position="79"/>
        <end position="91"/>
    </location>
</feature>
<dbReference type="Proteomes" id="UP000360750">
    <property type="component" value="Unassembled WGS sequence"/>
</dbReference>
<evidence type="ECO:0000256" key="1">
    <source>
        <dbReference type="SAM" id="MobiDB-lite"/>
    </source>
</evidence>
<dbReference type="GeneID" id="60748990"/>
<dbReference type="AlphaFoldDB" id="A0ABD7UZB4"/>
<gene>
    <name evidence="2" type="ORF">NCTC8139_00954</name>
</gene>
<proteinExistence type="predicted"/>
<evidence type="ECO:0000313" key="3">
    <source>
        <dbReference type="Proteomes" id="UP000360750"/>
    </source>
</evidence>
<dbReference type="RefSeq" id="WP_131733599.1">
    <property type="nucleotide sequence ID" value="NZ_CAACYD010000005.1"/>
</dbReference>
<comment type="caution">
    <text evidence="2">The sequence shown here is derived from an EMBL/GenBank/DDBJ whole genome shotgun (WGS) entry which is preliminary data.</text>
</comment>
<accession>A0ABD7UZB4</accession>
<sequence length="184" mass="19120">MTRIAPAGRIGAALLFSAALVGGVGVADAKPCLMQLPNGQWAPCAPPVISTMPGEYGDAGSGAVESESPELSMVSVAPSGGGGGGDASGGGDADDGPIGEHEVSISQPDDDPKDSGSPGSVDTPPKDEKDPDRLKEEQAQKEREEREKAEKEKAEQAEKEKAEKEKADREKQEQADKEKEQNQP</sequence>